<evidence type="ECO:0000313" key="3">
    <source>
        <dbReference type="Proteomes" id="UP000054217"/>
    </source>
</evidence>
<protein>
    <submittedName>
        <fullName evidence="2">Uncharacterized protein</fullName>
    </submittedName>
</protein>
<proteinExistence type="predicted"/>
<feature type="compositionally biased region" description="Basic and acidic residues" evidence="1">
    <location>
        <begin position="208"/>
        <end position="217"/>
    </location>
</feature>
<gene>
    <name evidence="2" type="ORF">M404DRAFT_1003758</name>
</gene>
<feature type="region of interest" description="Disordered" evidence="1">
    <location>
        <begin position="185"/>
        <end position="226"/>
    </location>
</feature>
<evidence type="ECO:0000313" key="2">
    <source>
        <dbReference type="EMBL" id="KIO00743.1"/>
    </source>
</evidence>
<dbReference type="HOGENOM" id="CLU_814131_0_0_1"/>
<feature type="compositionally biased region" description="Polar residues" evidence="1">
    <location>
        <begin position="188"/>
        <end position="207"/>
    </location>
</feature>
<dbReference type="OrthoDB" id="2638027at2759"/>
<keyword evidence="3" id="KW-1185">Reference proteome</keyword>
<dbReference type="EMBL" id="KN831994">
    <property type="protein sequence ID" value="KIO00743.1"/>
    <property type="molecule type" value="Genomic_DNA"/>
</dbReference>
<reference evidence="2 3" key="1">
    <citation type="submission" date="2014-04" db="EMBL/GenBank/DDBJ databases">
        <authorList>
            <consortium name="DOE Joint Genome Institute"/>
            <person name="Kuo A."/>
            <person name="Kohler A."/>
            <person name="Costa M.D."/>
            <person name="Nagy L.G."/>
            <person name="Floudas D."/>
            <person name="Copeland A."/>
            <person name="Barry K.W."/>
            <person name="Cichocki N."/>
            <person name="Veneault-Fourrey C."/>
            <person name="LaButti K."/>
            <person name="Lindquist E.A."/>
            <person name="Lipzen A."/>
            <person name="Lundell T."/>
            <person name="Morin E."/>
            <person name="Murat C."/>
            <person name="Sun H."/>
            <person name="Tunlid A."/>
            <person name="Henrissat B."/>
            <person name="Grigoriev I.V."/>
            <person name="Hibbett D.S."/>
            <person name="Martin F."/>
            <person name="Nordberg H.P."/>
            <person name="Cantor M.N."/>
            <person name="Hua S.X."/>
        </authorList>
    </citation>
    <scope>NUCLEOTIDE SEQUENCE [LARGE SCALE GENOMIC DNA]</scope>
    <source>
        <strain evidence="2 3">Marx 270</strain>
    </source>
</reference>
<dbReference type="AlphaFoldDB" id="A0A0C3IV55"/>
<reference evidence="3" key="2">
    <citation type="submission" date="2015-01" db="EMBL/GenBank/DDBJ databases">
        <title>Evolutionary Origins and Diversification of the Mycorrhizal Mutualists.</title>
        <authorList>
            <consortium name="DOE Joint Genome Institute"/>
            <consortium name="Mycorrhizal Genomics Consortium"/>
            <person name="Kohler A."/>
            <person name="Kuo A."/>
            <person name="Nagy L.G."/>
            <person name="Floudas D."/>
            <person name="Copeland A."/>
            <person name="Barry K.W."/>
            <person name="Cichocki N."/>
            <person name="Veneault-Fourrey C."/>
            <person name="LaButti K."/>
            <person name="Lindquist E.A."/>
            <person name="Lipzen A."/>
            <person name="Lundell T."/>
            <person name="Morin E."/>
            <person name="Murat C."/>
            <person name="Riley R."/>
            <person name="Ohm R."/>
            <person name="Sun H."/>
            <person name="Tunlid A."/>
            <person name="Henrissat B."/>
            <person name="Grigoriev I.V."/>
            <person name="Hibbett D.S."/>
            <person name="Martin F."/>
        </authorList>
    </citation>
    <scope>NUCLEOTIDE SEQUENCE [LARGE SCALE GENOMIC DNA]</scope>
    <source>
        <strain evidence="3">Marx 270</strain>
    </source>
</reference>
<organism evidence="2 3">
    <name type="scientific">Pisolithus tinctorius Marx 270</name>
    <dbReference type="NCBI Taxonomy" id="870435"/>
    <lineage>
        <taxon>Eukaryota</taxon>
        <taxon>Fungi</taxon>
        <taxon>Dikarya</taxon>
        <taxon>Basidiomycota</taxon>
        <taxon>Agaricomycotina</taxon>
        <taxon>Agaricomycetes</taxon>
        <taxon>Agaricomycetidae</taxon>
        <taxon>Boletales</taxon>
        <taxon>Sclerodermatineae</taxon>
        <taxon>Pisolithaceae</taxon>
        <taxon>Pisolithus</taxon>
    </lineage>
</organism>
<accession>A0A0C3IV55</accession>
<dbReference type="Proteomes" id="UP000054217">
    <property type="component" value="Unassembled WGS sequence"/>
</dbReference>
<sequence>MASSSPLDILTDIVSTGMPVTFTQFIDIVRTRDGAQPFQGNVGYLNHGRKVAVLLCPPIRQTAQARMTDEDEATSIVTPSSCLMGQEVPSSETMSSLPSSCGSWIDGLSAIGVNDKLQINCTQMTTSNNVGQTTKPDKVPEDCLLPLVKKVSFSPTVTRFTYEELDDTNDEATCKLVQDQPKSKKLTTKLTNGQHLSATETRTTTDSSLERASKDTQEDVSPSVVSGTKRRRLWNPFHVVRGHQKLDDPLSTRKTTPVSKRKAVGANVRSSGQFTTTGADVGSQSYYAPELDAFFSEDDAIKNCLPPEFRFERSNRQWDKPLVQKGPPRIPQRKIPATKTRYLMSRFF</sequence>
<name>A0A0C3IV55_PISTI</name>
<dbReference type="InParanoid" id="A0A0C3IV55"/>
<evidence type="ECO:0000256" key="1">
    <source>
        <dbReference type="SAM" id="MobiDB-lite"/>
    </source>
</evidence>